<comment type="caution">
    <text evidence="2">The sequence shown here is derived from an EMBL/GenBank/DDBJ whole genome shotgun (WGS) entry which is preliminary data.</text>
</comment>
<name>A0A432ZSG1_9GAMM</name>
<keyword evidence="3" id="KW-1185">Reference proteome</keyword>
<gene>
    <name evidence="2" type="ORF">CWI84_04310</name>
</gene>
<evidence type="ECO:0000313" key="2">
    <source>
        <dbReference type="EMBL" id="RUO80813.1"/>
    </source>
</evidence>
<sequence>MGKLFSRTVKIGIFLNLPPLLMLLMGFLKLDIFPITFTALLWASIPLQYVGMASFFTESQITFNEWGVSQASPVVWLSIVLFWLLLAALISYISLLRIHRD</sequence>
<protein>
    <submittedName>
        <fullName evidence="2">Uncharacterized protein</fullName>
    </submittedName>
</protein>
<dbReference type="EMBL" id="PIQH01000003">
    <property type="protein sequence ID" value="RUO80813.1"/>
    <property type="molecule type" value="Genomic_DNA"/>
</dbReference>
<dbReference type="Proteomes" id="UP000287996">
    <property type="component" value="Unassembled WGS sequence"/>
</dbReference>
<reference evidence="2 3" key="1">
    <citation type="journal article" date="2011" name="Front. Microbiol.">
        <title>Genomic signatures of strain selection and enhancement in Bacillus atrophaeus var. globigii, a historical biowarfare simulant.</title>
        <authorList>
            <person name="Gibbons H.S."/>
            <person name="Broomall S.M."/>
            <person name="McNew L.A."/>
            <person name="Daligault H."/>
            <person name="Chapman C."/>
            <person name="Bruce D."/>
            <person name="Karavis M."/>
            <person name="Krepps M."/>
            <person name="McGregor P.A."/>
            <person name="Hong C."/>
            <person name="Park K.H."/>
            <person name="Akmal A."/>
            <person name="Feldman A."/>
            <person name="Lin J.S."/>
            <person name="Chang W.E."/>
            <person name="Higgs B.W."/>
            <person name="Demirev P."/>
            <person name="Lindquist J."/>
            <person name="Liem A."/>
            <person name="Fochler E."/>
            <person name="Read T.D."/>
            <person name="Tapia R."/>
            <person name="Johnson S."/>
            <person name="Bishop-Lilly K.A."/>
            <person name="Detter C."/>
            <person name="Han C."/>
            <person name="Sozhamannan S."/>
            <person name="Rosenzweig C.N."/>
            <person name="Skowronski E.W."/>
        </authorList>
    </citation>
    <scope>NUCLEOTIDE SEQUENCE [LARGE SCALE GENOMIC DNA]</scope>
    <source>
        <strain evidence="2 3">CC-PW-9</strain>
    </source>
</reference>
<evidence type="ECO:0000313" key="3">
    <source>
        <dbReference type="Proteomes" id="UP000287996"/>
    </source>
</evidence>
<proteinExistence type="predicted"/>
<keyword evidence="1" id="KW-1133">Transmembrane helix</keyword>
<feature type="transmembrane region" description="Helical" evidence="1">
    <location>
        <begin position="20"/>
        <end position="45"/>
    </location>
</feature>
<evidence type="ECO:0000256" key="1">
    <source>
        <dbReference type="SAM" id="Phobius"/>
    </source>
</evidence>
<dbReference type="AlphaFoldDB" id="A0A432ZSG1"/>
<keyword evidence="1" id="KW-0472">Membrane</keyword>
<feature type="transmembrane region" description="Helical" evidence="1">
    <location>
        <begin position="74"/>
        <end position="95"/>
    </location>
</feature>
<organism evidence="2 3">
    <name type="scientific">Idiomarina tyrosinivorans</name>
    <dbReference type="NCBI Taxonomy" id="1445662"/>
    <lineage>
        <taxon>Bacteria</taxon>
        <taxon>Pseudomonadati</taxon>
        <taxon>Pseudomonadota</taxon>
        <taxon>Gammaproteobacteria</taxon>
        <taxon>Alteromonadales</taxon>
        <taxon>Idiomarinaceae</taxon>
        <taxon>Idiomarina</taxon>
    </lineage>
</organism>
<accession>A0A432ZSG1</accession>
<keyword evidence="1" id="KW-0812">Transmembrane</keyword>